<evidence type="ECO:0000256" key="2">
    <source>
        <dbReference type="ARBA" id="ARBA00023125"/>
    </source>
</evidence>
<dbReference type="PANTHER" id="PTHR19303">
    <property type="entry name" value="TRANSPOSON"/>
    <property type="match status" value="1"/>
</dbReference>
<gene>
    <name evidence="4" type="primary">TIGD4_63</name>
    <name evidence="4" type="ORF">AVEN_254053_1</name>
</gene>
<dbReference type="Gene3D" id="1.10.10.60">
    <property type="entry name" value="Homeodomain-like"/>
    <property type="match status" value="1"/>
</dbReference>
<dbReference type="PROSITE" id="PS51253">
    <property type="entry name" value="HTH_CENPB"/>
    <property type="match status" value="1"/>
</dbReference>
<sequence length="188" mass="21625">MKKKRNCSKFGVPDSTLSAIIKNREAVEHRFLNNKKAEKSRKCTFPDMDEYVKKWFTQCRDQGIPISRQMMQRKAEDFAKELGRGEHFKGSNGWLESFKNKHKIVFRKLFSESASVPESVCEEWIKDIPALVKGYEPKNILNADETGLFYQCLPDKTAMFKDEGVYSGTPGWVGRTSFPGNVRKSDVN</sequence>
<evidence type="ECO:0000259" key="3">
    <source>
        <dbReference type="PROSITE" id="PS51253"/>
    </source>
</evidence>
<organism evidence="4 5">
    <name type="scientific">Araneus ventricosus</name>
    <name type="common">Orbweaver spider</name>
    <name type="synonym">Epeira ventricosa</name>
    <dbReference type="NCBI Taxonomy" id="182803"/>
    <lineage>
        <taxon>Eukaryota</taxon>
        <taxon>Metazoa</taxon>
        <taxon>Ecdysozoa</taxon>
        <taxon>Arthropoda</taxon>
        <taxon>Chelicerata</taxon>
        <taxon>Arachnida</taxon>
        <taxon>Araneae</taxon>
        <taxon>Araneomorphae</taxon>
        <taxon>Entelegynae</taxon>
        <taxon>Araneoidea</taxon>
        <taxon>Araneidae</taxon>
        <taxon>Araneus</taxon>
    </lineage>
</organism>
<keyword evidence="5" id="KW-1185">Reference proteome</keyword>
<evidence type="ECO:0000313" key="4">
    <source>
        <dbReference type="EMBL" id="GBL96993.1"/>
    </source>
</evidence>
<dbReference type="OrthoDB" id="6512965at2759"/>
<dbReference type="GO" id="GO:0003677">
    <property type="term" value="F:DNA binding"/>
    <property type="evidence" value="ECO:0007669"/>
    <property type="project" value="UniProtKB-KW"/>
</dbReference>
<feature type="domain" description="HTH CENPB-type" evidence="3">
    <location>
        <begin position="36"/>
        <end position="108"/>
    </location>
</feature>
<evidence type="ECO:0000256" key="1">
    <source>
        <dbReference type="ARBA" id="ARBA00004123"/>
    </source>
</evidence>
<dbReference type="SMART" id="SM00674">
    <property type="entry name" value="CENPB"/>
    <property type="match status" value="1"/>
</dbReference>
<dbReference type="InterPro" id="IPR006600">
    <property type="entry name" value="HTH_CenpB_DNA-bd_dom"/>
</dbReference>
<comment type="subcellular location">
    <subcellularLocation>
        <location evidence="1">Nucleus</location>
    </subcellularLocation>
</comment>
<dbReference type="PANTHER" id="PTHR19303:SF73">
    <property type="entry name" value="PROTEIN PDC2"/>
    <property type="match status" value="1"/>
</dbReference>
<reference evidence="4 5" key="1">
    <citation type="journal article" date="2019" name="Sci. Rep.">
        <title>Orb-weaving spider Araneus ventricosus genome elucidates the spidroin gene catalogue.</title>
        <authorList>
            <person name="Kono N."/>
            <person name="Nakamura H."/>
            <person name="Ohtoshi R."/>
            <person name="Moran D.A.P."/>
            <person name="Shinohara A."/>
            <person name="Yoshida Y."/>
            <person name="Fujiwara M."/>
            <person name="Mori M."/>
            <person name="Tomita M."/>
            <person name="Arakawa K."/>
        </authorList>
    </citation>
    <scope>NUCLEOTIDE SEQUENCE [LARGE SCALE GENOMIC DNA]</scope>
</reference>
<accession>A0A4Y2BYL1</accession>
<dbReference type="Proteomes" id="UP000499080">
    <property type="component" value="Unassembled WGS sequence"/>
</dbReference>
<dbReference type="SUPFAM" id="SSF46689">
    <property type="entry name" value="Homeodomain-like"/>
    <property type="match status" value="1"/>
</dbReference>
<comment type="caution">
    <text evidence="4">The sequence shown here is derived from an EMBL/GenBank/DDBJ whole genome shotgun (WGS) entry which is preliminary data.</text>
</comment>
<dbReference type="Pfam" id="PF03221">
    <property type="entry name" value="HTH_Tnp_Tc5"/>
    <property type="match status" value="1"/>
</dbReference>
<name>A0A4Y2BYL1_ARAVE</name>
<dbReference type="InterPro" id="IPR050863">
    <property type="entry name" value="CenT-Element_Derived"/>
</dbReference>
<dbReference type="InterPro" id="IPR009057">
    <property type="entry name" value="Homeodomain-like_sf"/>
</dbReference>
<dbReference type="EMBL" id="BGPR01000126">
    <property type="protein sequence ID" value="GBL96993.1"/>
    <property type="molecule type" value="Genomic_DNA"/>
</dbReference>
<dbReference type="AlphaFoldDB" id="A0A4Y2BYL1"/>
<keyword evidence="2" id="KW-0238">DNA-binding</keyword>
<protein>
    <submittedName>
        <fullName evidence="4">Tigger transposable element-derived protein 4</fullName>
    </submittedName>
</protein>
<evidence type="ECO:0000313" key="5">
    <source>
        <dbReference type="Proteomes" id="UP000499080"/>
    </source>
</evidence>
<dbReference type="GO" id="GO:0005634">
    <property type="term" value="C:nucleus"/>
    <property type="evidence" value="ECO:0007669"/>
    <property type="project" value="UniProtKB-SubCell"/>
</dbReference>
<proteinExistence type="predicted"/>